<gene>
    <name evidence="1" type="ORF">Patl1_12023</name>
</gene>
<organism evidence="1 2">
    <name type="scientific">Pistacia atlantica</name>
    <dbReference type="NCBI Taxonomy" id="434234"/>
    <lineage>
        <taxon>Eukaryota</taxon>
        <taxon>Viridiplantae</taxon>
        <taxon>Streptophyta</taxon>
        <taxon>Embryophyta</taxon>
        <taxon>Tracheophyta</taxon>
        <taxon>Spermatophyta</taxon>
        <taxon>Magnoliopsida</taxon>
        <taxon>eudicotyledons</taxon>
        <taxon>Gunneridae</taxon>
        <taxon>Pentapetalae</taxon>
        <taxon>rosids</taxon>
        <taxon>malvids</taxon>
        <taxon>Sapindales</taxon>
        <taxon>Anacardiaceae</taxon>
        <taxon>Pistacia</taxon>
    </lineage>
</organism>
<comment type="caution">
    <text evidence="1">The sequence shown here is derived from an EMBL/GenBank/DDBJ whole genome shotgun (WGS) entry which is preliminary data.</text>
</comment>
<keyword evidence="2" id="KW-1185">Reference proteome</keyword>
<reference evidence="2" key="1">
    <citation type="journal article" date="2023" name="G3 (Bethesda)">
        <title>Genome assembly and association tests identify interacting loci associated with vigor, precocity, and sex in interspecific pistachio rootstocks.</title>
        <authorList>
            <person name="Palmer W."/>
            <person name="Jacygrad E."/>
            <person name="Sagayaradj S."/>
            <person name="Cavanaugh K."/>
            <person name="Han R."/>
            <person name="Bertier L."/>
            <person name="Beede B."/>
            <person name="Kafkas S."/>
            <person name="Golino D."/>
            <person name="Preece J."/>
            <person name="Michelmore R."/>
        </authorList>
    </citation>
    <scope>NUCLEOTIDE SEQUENCE [LARGE SCALE GENOMIC DNA]</scope>
</reference>
<proteinExistence type="predicted"/>
<dbReference type="EMBL" id="CM047908">
    <property type="protein sequence ID" value="KAJ0082796.1"/>
    <property type="molecule type" value="Genomic_DNA"/>
</dbReference>
<evidence type="ECO:0000313" key="2">
    <source>
        <dbReference type="Proteomes" id="UP001164250"/>
    </source>
</evidence>
<accession>A0ACC1A9E9</accession>
<sequence length="553" mass="62390">MAGSLSPKTMRIEGFINRQKVLILIDTGSTHSFVDPYVARKSKLLVGKSQLTVKVANGDSLLCQGYCRAVPIQLQNLKTTANLYLLTLGGCDVVLGVDWLQDLGSILWNFSDLTMQFDFRVTKVQLQGIQPSSEALEVVEDVPNLLKGSIKGIWLQLIGETVMPSGENREPVLEQVIKGFKDVFAEPHGLPPPRSHDHKIKLLEGAKPTCVRPYRYPYYQTAEIEKLVAEMLKSGIIRGSQSPYSSPVLLVRKADGSWRMCVDYRALNKDTIKDMYPIPNIDELLDELYGAEFFSEFFSKLDLRSGYHQIRMHEGDIQKTAFRTHEGHYEFMVMPFGLTNAPSTFQGLMNEIFKPYLRKFVLVFFDDILIYSKSLGEHVKHLQVVLGTLRSHQLYAKESKCKFGCHEVEYLGHLISKDGVKADPHKISAMQQWPLPRNLKALRGFLGLTGYYRKFVKNYGAIAAPLTALLRKNAFLWTSNAQEAFERLKASMASPPVLSLPNFSKKFVVECDALGEGLGAMLMQEGKPIAYFSQGLKGGAYHCPLMRKSYWPW</sequence>
<name>A0ACC1A9E9_9ROSI</name>
<protein>
    <submittedName>
        <fullName evidence="1">Uncharacterized protein</fullName>
    </submittedName>
</protein>
<evidence type="ECO:0000313" key="1">
    <source>
        <dbReference type="EMBL" id="KAJ0082796.1"/>
    </source>
</evidence>
<dbReference type="Proteomes" id="UP001164250">
    <property type="component" value="Chromosome 12"/>
</dbReference>